<dbReference type="GO" id="GO:0005385">
    <property type="term" value="F:zinc ion transmembrane transporter activity"/>
    <property type="evidence" value="ECO:0007669"/>
    <property type="project" value="TreeGrafter"/>
</dbReference>
<dbReference type="PANTHER" id="PTHR11040">
    <property type="entry name" value="ZINC/IRON TRANSPORTER"/>
    <property type="match status" value="1"/>
</dbReference>
<reference evidence="6 7" key="1">
    <citation type="submission" date="2016-08" db="EMBL/GenBank/DDBJ databases">
        <title>Complete Genome Sequence Of The Indigo Reducing Clostridium isatidis DSM15098.</title>
        <authorList>
            <person name="Little G.T."/>
            <person name="Minton N.P."/>
        </authorList>
    </citation>
    <scope>NUCLEOTIDE SEQUENCE [LARGE SCALE GENOMIC DNA]</scope>
    <source>
        <strain evidence="6 7">DSM 15098</strain>
    </source>
</reference>
<dbReference type="AlphaFoldDB" id="A0A343JDU3"/>
<feature type="transmembrane region" description="Helical" evidence="5">
    <location>
        <begin position="239"/>
        <end position="258"/>
    </location>
</feature>
<dbReference type="KEGG" id="cia:BEN51_09470"/>
<keyword evidence="4 5" id="KW-0472">Membrane</keyword>
<dbReference type="GO" id="GO:0016020">
    <property type="term" value="C:membrane"/>
    <property type="evidence" value="ECO:0007669"/>
    <property type="project" value="UniProtKB-SubCell"/>
</dbReference>
<feature type="transmembrane region" description="Helical" evidence="5">
    <location>
        <begin position="206"/>
        <end position="227"/>
    </location>
</feature>
<dbReference type="RefSeq" id="WP_119865835.1">
    <property type="nucleotide sequence ID" value="NZ_CP016786.1"/>
</dbReference>
<dbReference type="Proteomes" id="UP000264883">
    <property type="component" value="Chromosome"/>
</dbReference>
<feature type="transmembrane region" description="Helical" evidence="5">
    <location>
        <begin position="6"/>
        <end position="30"/>
    </location>
</feature>
<dbReference type="OrthoDB" id="9787346at2"/>
<accession>A0A343JDU3</accession>
<feature type="transmembrane region" description="Helical" evidence="5">
    <location>
        <begin position="72"/>
        <end position="92"/>
    </location>
</feature>
<evidence type="ECO:0000313" key="7">
    <source>
        <dbReference type="Proteomes" id="UP000264883"/>
    </source>
</evidence>
<evidence type="ECO:0000256" key="1">
    <source>
        <dbReference type="ARBA" id="ARBA00004141"/>
    </source>
</evidence>
<keyword evidence="3 5" id="KW-1133">Transmembrane helix</keyword>
<protein>
    <submittedName>
        <fullName evidence="6">Zinc transporter ZupT</fullName>
    </submittedName>
</protein>
<feature type="transmembrane region" description="Helical" evidence="5">
    <location>
        <begin position="142"/>
        <end position="168"/>
    </location>
</feature>
<keyword evidence="7" id="KW-1185">Reference proteome</keyword>
<dbReference type="EMBL" id="CP016786">
    <property type="protein sequence ID" value="ASW43701.1"/>
    <property type="molecule type" value="Genomic_DNA"/>
</dbReference>
<evidence type="ECO:0000256" key="4">
    <source>
        <dbReference type="ARBA" id="ARBA00023136"/>
    </source>
</evidence>
<dbReference type="NCBIfam" id="NF003243">
    <property type="entry name" value="PRK04201.1"/>
    <property type="match status" value="1"/>
</dbReference>
<evidence type="ECO:0000256" key="5">
    <source>
        <dbReference type="SAM" id="Phobius"/>
    </source>
</evidence>
<proteinExistence type="predicted"/>
<evidence type="ECO:0000256" key="3">
    <source>
        <dbReference type="ARBA" id="ARBA00022989"/>
    </source>
</evidence>
<dbReference type="InterPro" id="IPR003689">
    <property type="entry name" value="ZIP"/>
</dbReference>
<organism evidence="6 7">
    <name type="scientific">Clostridium isatidis</name>
    <dbReference type="NCBI Taxonomy" id="182773"/>
    <lineage>
        <taxon>Bacteria</taxon>
        <taxon>Bacillati</taxon>
        <taxon>Bacillota</taxon>
        <taxon>Clostridia</taxon>
        <taxon>Eubacteriales</taxon>
        <taxon>Clostridiaceae</taxon>
        <taxon>Clostridium</taxon>
    </lineage>
</organism>
<evidence type="ECO:0000313" key="6">
    <source>
        <dbReference type="EMBL" id="ASW43701.1"/>
    </source>
</evidence>
<evidence type="ECO:0000256" key="2">
    <source>
        <dbReference type="ARBA" id="ARBA00022692"/>
    </source>
</evidence>
<feature type="transmembrane region" description="Helical" evidence="5">
    <location>
        <begin position="37"/>
        <end position="60"/>
    </location>
</feature>
<dbReference type="Pfam" id="PF02535">
    <property type="entry name" value="Zip"/>
    <property type="match status" value="1"/>
</dbReference>
<sequence>MFENNTIIPLSLSLIAGLSTILGAFVVFFANFNKNKVITFSLAFSAGVMMTVSFIDLFMSSMDNLCKNYGNFIGIFYSLTFLISGALITALIDKLLDKNSIVKNQRTSSKNLFRVGLISMIGLMIHNFPEGIATFISGYENISLGISIALAISLHNIPEGISISLPIYYSTNSKYKAFKYCFLSGISEPLGALTAFLFLKPYINETILSLTFLLIAGIMLYISFMELIPTAKSYGYNKLYAISLFLGICVIPVSHVFVG</sequence>
<feature type="transmembrane region" description="Helical" evidence="5">
    <location>
        <begin position="112"/>
        <end position="136"/>
    </location>
</feature>
<dbReference type="PANTHER" id="PTHR11040:SF205">
    <property type="entry name" value="ZINC TRANSPORTER ZUPT"/>
    <property type="match status" value="1"/>
</dbReference>
<keyword evidence="2 5" id="KW-0812">Transmembrane</keyword>
<comment type="subcellular location">
    <subcellularLocation>
        <location evidence="1">Membrane</location>
        <topology evidence="1">Multi-pass membrane protein</topology>
    </subcellularLocation>
</comment>
<name>A0A343JDU3_9CLOT</name>
<gene>
    <name evidence="6" type="ORF">BEN51_09470</name>
</gene>